<keyword evidence="4" id="KW-1185">Reference proteome</keyword>
<feature type="chain" id="PRO_5045148745" evidence="2">
    <location>
        <begin position="20"/>
        <end position="264"/>
    </location>
</feature>
<dbReference type="EMBL" id="QDKL01000002">
    <property type="protein sequence ID" value="RZF21428.1"/>
    <property type="molecule type" value="Genomic_DNA"/>
</dbReference>
<feature type="compositionally biased region" description="Polar residues" evidence="1">
    <location>
        <begin position="32"/>
        <end position="47"/>
    </location>
</feature>
<dbReference type="Proteomes" id="UP000443582">
    <property type="component" value="Unassembled WGS sequence"/>
</dbReference>
<name>A0ABY0IER2_9BACT</name>
<evidence type="ECO:0000313" key="4">
    <source>
        <dbReference type="Proteomes" id="UP000443582"/>
    </source>
</evidence>
<feature type="compositionally biased region" description="Basic and acidic residues" evidence="1">
    <location>
        <begin position="49"/>
        <end position="137"/>
    </location>
</feature>
<comment type="caution">
    <text evidence="3">The sequence shown here is derived from an EMBL/GenBank/DDBJ whole genome shotgun (WGS) entry which is preliminary data.</text>
</comment>
<evidence type="ECO:0000313" key="3">
    <source>
        <dbReference type="EMBL" id="RZF21428.1"/>
    </source>
</evidence>
<feature type="region of interest" description="Disordered" evidence="1">
    <location>
        <begin position="22"/>
        <end position="138"/>
    </location>
</feature>
<evidence type="ECO:0000256" key="1">
    <source>
        <dbReference type="SAM" id="MobiDB-lite"/>
    </source>
</evidence>
<proteinExistence type="predicted"/>
<keyword evidence="2" id="KW-0732">Signal</keyword>
<evidence type="ECO:0000256" key="2">
    <source>
        <dbReference type="SAM" id="SignalP"/>
    </source>
</evidence>
<accession>A0ABY0IER2</accession>
<reference evidence="4" key="1">
    <citation type="journal article" date="2019" name="Int. J. Syst. Evol. Microbiol.">
        <title>Halobacteriovorax valvorus sp. nov., a novel prokaryotic predator isolated from coastal seawater of China.</title>
        <authorList>
            <person name="Chen M.-X."/>
        </authorList>
    </citation>
    <scope>NUCLEOTIDE SEQUENCE [LARGE SCALE GENOMIC DNA]</scope>
    <source>
        <strain evidence="4">BL9</strain>
    </source>
</reference>
<organism evidence="3 4">
    <name type="scientific">Halobacteriovorax vibrionivorans</name>
    <dbReference type="NCBI Taxonomy" id="2152716"/>
    <lineage>
        <taxon>Bacteria</taxon>
        <taxon>Pseudomonadati</taxon>
        <taxon>Bdellovibrionota</taxon>
        <taxon>Bacteriovoracia</taxon>
        <taxon>Bacteriovoracales</taxon>
        <taxon>Halobacteriovoraceae</taxon>
        <taxon>Halobacteriovorax</taxon>
    </lineage>
</organism>
<dbReference type="RefSeq" id="WP_115360806.1">
    <property type="nucleotide sequence ID" value="NZ_QDKL01000002.1"/>
</dbReference>
<gene>
    <name evidence="3" type="ORF">DAY19_07005</name>
</gene>
<feature type="signal peptide" evidence="2">
    <location>
        <begin position="1"/>
        <end position="19"/>
    </location>
</feature>
<protein>
    <submittedName>
        <fullName evidence="3">Uncharacterized protein</fullName>
    </submittedName>
</protein>
<sequence>MRKLVLFAVLTALTATTFAAGRRDDRDRRSRGNSGKYDNSRTRGNNQSDRSRSRNTRDDRRYDNSRTRNDRRYDDSRTRRTDDRRYDDSRTRRTTDRRYDDSRTRRTDDRRYDDSRTRRTTDRRYDDSRTRRPDPTRAYRRYRHTPYRDHVRHNRRWYTTRDYHRTIRPIYVYNNRWLRVRVSYSDGYWYGSDYPYFIYNGYRHRYSSYDTCNYELVDSYTDHVEQTFYSYTCSVGYDICADLRDDLNYYQNDYRYFCAERYNW</sequence>